<name>A0A433DC54_9FUNG</name>
<keyword evidence="3" id="KW-1185">Reference proteome</keyword>
<sequence length="514" mass="57238">MTDWTAIPLDIGHHHHDPQGAAIPIDSNENDSLRHQLDNLNSVLDSLTTRLYDGQAELRKTTQLLHDKYHMLAESHAFLRSLSATFSLNQDHDAIWNDRGKNQGRKRKRPDPSWRLVPLLQALEAGRGDVQENSEEEEEEGEENQEEETVNLKVVTAEVWDRGEYEDVRWVRLRVKNCGSYPLHSLHLYLHHADPRLAPRCYRHNTIPHLQPGQDATLTASVGHCTSGEKSMGLICRYRCRVEAGGSENAAVEQQRVEEEEGEAGIWKSADVKEVVWRGGAEVKNDSVRGDWRIGLSLGLVEDTEVFLPSCITATVVPTRPLQANSPSSSALPSSSPIDTSSVIPSVLRQDLRMRQVEDPPSQSGEFPVHSSNPTYRIFVSSDQTLVIVLSISIPPSNSPHHPPRYTLLLRGLNDRLLERSVGMLARRLSANHLHITIGAPPSSELELLGPDSARTMDGLREWILAVHDRAADEGATVVDGDRVAPAHRRVGRRQDVCLAAVRVGGRLISSRFD</sequence>
<dbReference type="Proteomes" id="UP000268093">
    <property type="component" value="Unassembled WGS sequence"/>
</dbReference>
<dbReference type="OrthoDB" id="2391708at2759"/>
<protein>
    <submittedName>
        <fullName evidence="2">Uncharacterized protein</fullName>
    </submittedName>
</protein>
<organism evidence="2 3">
    <name type="scientific">Jimgerdemannia flammicorona</name>
    <dbReference type="NCBI Taxonomy" id="994334"/>
    <lineage>
        <taxon>Eukaryota</taxon>
        <taxon>Fungi</taxon>
        <taxon>Fungi incertae sedis</taxon>
        <taxon>Mucoromycota</taxon>
        <taxon>Mucoromycotina</taxon>
        <taxon>Endogonomycetes</taxon>
        <taxon>Endogonales</taxon>
        <taxon>Endogonaceae</taxon>
        <taxon>Jimgerdemannia</taxon>
    </lineage>
</organism>
<feature type="region of interest" description="Disordered" evidence="1">
    <location>
        <begin position="322"/>
        <end position="341"/>
    </location>
</feature>
<proteinExistence type="predicted"/>
<reference evidence="2 3" key="1">
    <citation type="journal article" date="2018" name="New Phytol.">
        <title>Phylogenomics of Endogonaceae and evolution of mycorrhizas within Mucoromycota.</title>
        <authorList>
            <person name="Chang Y."/>
            <person name="Desiro A."/>
            <person name="Na H."/>
            <person name="Sandor L."/>
            <person name="Lipzen A."/>
            <person name="Clum A."/>
            <person name="Barry K."/>
            <person name="Grigoriev I.V."/>
            <person name="Martin F.M."/>
            <person name="Stajich J.E."/>
            <person name="Smith M.E."/>
            <person name="Bonito G."/>
            <person name="Spatafora J.W."/>
        </authorList>
    </citation>
    <scope>NUCLEOTIDE SEQUENCE [LARGE SCALE GENOMIC DNA]</scope>
    <source>
        <strain evidence="2 3">GMNB39</strain>
    </source>
</reference>
<evidence type="ECO:0000313" key="2">
    <source>
        <dbReference type="EMBL" id="RUP48406.1"/>
    </source>
</evidence>
<gene>
    <name evidence="2" type="ORF">BC936DRAFT_144610</name>
</gene>
<evidence type="ECO:0000256" key="1">
    <source>
        <dbReference type="SAM" id="MobiDB-lite"/>
    </source>
</evidence>
<dbReference type="AlphaFoldDB" id="A0A433DC54"/>
<feature type="compositionally biased region" description="Low complexity" evidence="1">
    <location>
        <begin position="326"/>
        <end position="341"/>
    </location>
</feature>
<dbReference type="EMBL" id="RBNI01003375">
    <property type="protein sequence ID" value="RUP48406.1"/>
    <property type="molecule type" value="Genomic_DNA"/>
</dbReference>
<feature type="region of interest" description="Disordered" evidence="1">
    <location>
        <begin position="125"/>
        <end position="149"/>
    </location>
</feature>
<accession>A0A433DC54</accession>
<comment type="caution">
    <text evidence="2">The sequence shown here is derived from an EMBL/GenBank/DDBJ whole genome shotgun (WGS) entry which is preliminary data.</text>
</comment>
<feature type="compositionally biased region" description="Acidic residues" evidence="1">
    <location>
        <begin position="132"/>
        <end position="149"/>
    </location>
</feature>
<evidence type="ECO:0000313" key="3">
    <source>
        <dbReference type="Proteomes" id="UP000268093"/>
    </source>
</evidence>